<accession>A0ABD0QSE2</accession>
<comment type="caution">
    <text evidence="2">The sequence shown here is derived from an EMBL/GenBank/DDBJ whole genome shotgun (WGS) entry which is preliminary data.</text>
</comment>
<evidence type="ECO:0000313" key="2">
    <source>
        <dbReference type="EMBL" id="KAL0189129.1"/>
    </source>
</evidence>
<evidence type="ECO:0000256" key="1">
    <source>
        <dbReference type="SAM" id="MobiDB-lite"/>
    </source>
</evidence>
<reference evidence="2 3" key="1">
    <citation type="submission" date="2024-05" db="EMBL/GenBank/DDBJ databases">
        <title>Genome sequencing and assembly of Indian major carp, Cirrhinus mrigala (Hamilton, 1822).</title>
        <authorList>
            <person name="Mohindra V."/>
            <person name="Chowdhury L.M."/>
            <person name="Lal K."/>
            <person name="Jena J.K."/>
        </authorList>
    </citation>
    <scope>NUCLEOTIDE SEQUENCE [LARGE SCALE GENOMIC DNA]</scope>
    <source>
        <strain evidence="2">CM1030</strain>
        <tissue evidence="2">Blood</tissue>
    </source>
</reference>
<feature type="non-terminal residue" evidence="2">
    <location>
        <position position="59"/>
    </location>
</feature>
<gene>
    <name evidence="2" type="ORF">M9458_016228</name>
</gene>
<sequence length="59" mass="6541">RRERSLSTSPPGPRQLSPSNPPHPRHRASFQATRAARTACPRAEASPAPSEEWAVARLW</sequence>
<feature type="compositionally biased region" description="Low complexity" evidence="1">
    <location>
        <begin position="32"/>
        <end position="59"/>
    </location>
</feature>
<evidence type="ECO:0000313" key="3">
    <source>
        <dbReference type="Proteomes" id="UP001529510"/>
    </source>
</evidence>
<dbReference type="Proteomes" id="UP001529510">
    <property type="component" value="Unassembled WGS sequence"/>
</dbReference>
<feature type="region of interest" description="Disordered" evidence="1">
    <location>
        <begin position="1"/>
        <end position="59"/>
    </location>
</feature>
<protein>
    <submittedName>
        <fullName evidence="2">Uncharacterized protein</fullName>
    </submittedName>
</protein>
<proteinExistence type="predicted"/>
<organism evidence="2 3">
    <name type="scientific">Cirrhinus mrigala</name>
    <name type="common">Mrigala</name>
    <dbReference type="NCBI Taxonomy" id="683832"/>
    <lineage>
        <taxon>Eukaryota</taxon>
        <taxon>Metazoa</taxon>
        <taxon>Chordata</taxon>
        <taxon>Craniata</taxon>
        <taxon>Vertebrata</taxon>
        <taxon>Euteleostomi</taxon>
        <taxon>Actinopterygii</taxon>
        <taxon>Neopterygii</taxon>
        <taxon>Teleostei</taxon>
        <taxon>Ostariophysi</taxon>
        <taxon>Cypriniformes</taxon>
        <taxon>Cyprinidae</taxon>
        <taxon>Labeoninae</taxon>
        <taxon>Labeonini</taxon>
        <taxon>Cirrhinus</taxon>
    </lineage>
</organism>
<feature type="non-terminal residue" evidence="2">
    <location>
        <position position="1"/>
    </location>
</feature>
<name>A0ABD0QSE2_CIRMR</name>
<dbReference type="EMBL" id="JAMKFB020000007">
    <property type="protein sequence ID" value="KAL0189129.1"/>
    <property type="molecule type" value="Genomic_DNA"/>
</dbReference>
<dbReference type="AlphaFoldDB" id="A0ABD0QSE2"/>
<keyword evidence="3" id="KW-1185">Reference proteome</keyword>